<dbReference type="EMBL" id="UINC01203435">
    <property type="protein sequence ID" value="SVE23686.1"/>
    <property type="molecule type" value="Genomic_DNA"/>
</dbReference>
<name>A0A383BTU5_9ZZZZ</name>
<sequence length="51" mass="5926">MADIMFYSYCKAFSINPVDARNTPISLMKKMLEIQSVVTEIEQDQLDQLKK</sequence>
<organism evidence="1">
    <name type="scientific">marine metagenome</name>
    <dbReference type="NCBI Taxonomy" id="408172"/>
    <lineage>
        <taxon>unclassified sequences</taxon>
        <taxon>metagenomes</taxon>
        <taxon>ecological metagenomes</taxon>
    </lineage>
</organism>
<proteinExistence type="predicted"/>
<gene>
    <name evidence="1" type="ORF">METZ01_LOCUS476540</name>
</gene>
<dbReference type="AlphaFoldDB" id="A0A383BTU5"/>
<evidence type="ECO:0000313" key="1">
    <source>
        <dbReference type="EMBL" id="SVE23686.1"/>
    </source>
</evidence>
<accession>A0A383BTU5</accession>
<reference evidence="1" key="1">
    <citation type="submission" date="2018-05" db="EMBL/GenBank/DDBJ databases">
        <authorList>
            <person name="Lanie J.A."/>
            <person name="Ng W.-L."/>
            <person name="Kazmierczak K.M."/>
            <person name="Andrzejewski T.M."/>
            <person name="Davidsen T.M."/>
            <person name="Wayne K.J."/>
            <person name="Tettelin H."/>
            <person name="Glass J.I."/>
            <person name="Rusch D."/>
            <person name="Podicherti R."/>
            <person name="Tsui H.-C.T."/>
            <person name="Winkler M.E."/>
        </authorList>
    </citation>
    <scope>NUCLEOTIDE SEQUENCE</scope>
</reference>
<protein>
    <submittedName>
        <fullName evidence="1">Uncharacterized protein</fullName>
    </submittedName>
</protein>